<dbReference type="AlphaFoldDB" id="W1Y7N1"/>
<gene>
    <name evidence="1" type="ORF">Q604_UNBC07371G0001</name>
</gene>
<dbReference type="EMBL" id="AZMM01007371">
    <property type="protein sequence ID" value="ETJ38532.1"/>
    <property type="molecule type" value="Genomic_DNA"/>
</dbReference>
<name>W1Y7N1_9ZZZZ</name>
<protein>
    <submittedName>
        <fullName evidence="1">Uncharacterized protein</fullName>
    </submittedName>
</protein>
<accession>W1Y7N1</accession>
<comment type="caution">
    <text evidence="1">The sequence shown here is derived from an EMBL/GenBank/DDBJ whole genome shotgun (WGS) entry which is preliminary data.</text>
</comment>
<evidence type="ECO:0000313" key="1">
    <source>
        <dbReference type="EMBL" id="ETJ38532.1"/>
    </source>
</evidence>
<organism evidence="1">
    <name type="scientific">human gut metagenome</name>
    <dbReference type="NCBI Taxonomy" id="408170"/>
    <lineage>
        <taxon>unclassified sequences</taxon>
        <taxon>metagenomes</taxon>
        <taxon>organismal metagenomes</taxon>
    </lineage>
</organism>
<sequence>MRNYYMVRAKNSNKEAFDIFFNNNVVAVGWSRVDFSKELDSKKLRKKVLDEYYQKDQKQNLISKKLNEVERFKNIKKGDFILVPYYSYIAIAEVEDEEIYFEKGTNPDIDLANQRAVTYRYKDDEPLIIPRNDLSEGLQRRLRVRGNTVSNLYEFKDEIEEIFNKPSYSYSKKIQEIEQIELEKLKRGLLENIQKGKSNLQTGGIGLENLVCEIMKCEGYESKILAKINFKEKLMLIYQQ</sequence>
<proteinExistence type="predicted"/>
<reference evidence="1" key="1">
    <citation type="submission" date="2013-12" db="EMBL/GenBank/DDBJ databases">
        <title>A Varibaculum cambriense genome reconstructed from a premature infant gut community with otherwise low bacterial novelty that shifts toward anaerobic metabolism during the third week of life.</title>
        <authorList>
            <person name="Brown C.T."/>
            <person name="Sharon I."/>
            <person name="Thomas B.C."/>
            <person name="Castelle C.J."/>
            <person name="Morowitz M.J."/>
            <person name="Banfield J.F."/>
        </authorList>
    </citation>
    <scope>NUCLEOTIDE SEQUENCE</scope>
</reference>